<keyword evidence="3" id="KW-1185">Reference proteome</keyword>
<dbReference type="KEGG" id="aasc:A4S02_00750"/>
<protein>
    <submittedName>
        <fullName evidence="2">Uncharacterized protein</fullName>
    </submittedName>
</protein>
<reference evidence="3" key="1">
    <citation type="submission" date="2016-04" db="EMBL/GenBank/DDBJ databases">
        <authorList>
            <person name="Jeon C.O."/>
            <person name="Cho G.Y."/>
            <person name="Jeong H.I."/>
            <person name="Kim K.H."/>
        </authorList>
    </citation>
    <scope>NUCLEOTIDE SEQUENCE [LARGE SCALE GENOMIC DNA]</scope>
    <source>
        <strain evidence="3">LMG 1590</strain>
    </source>
</reference>
<feature type="region of interest" description="Disordered" evidence="1">
    <location>
        <begin position="290"/>
        <end position="310"/>
    </location>
</feature>
<dbReference type="RefSeq" id="WP_070322663.1">
    <property type="nucleotide sequence ID" value="NZ_CP015164.1"/>
</dbReference>
<proteinExistence type="predicted"/>
<evidence type="ECO:0000313" key="2">
    <source>
        <dbReference type="EMBL" id="AOW45529.1"/>
    </source>
</evidence>
<dbReference type="EMBL" id="CP015164">
    <property type="protein sequence ID" value="AOW45529.1"/>
    <property type="molecule type" value="Genomic_DNA"/>
</dbReference>
<gene>
    <name evidence="2" type="ORF">A4S02_00750</name>
</gene>
<dbReference type="Proteomes" id="UP000175973">
    <property type="component" value="Chromosome"/>
</dbReference>
<organism evidence="2 3">
    <name type="scientific">Acetobacter ascendens</name>
    <dbReference type="NCBI Taxonomy" id="481146"/>
    <lineage>
        <taxon>Bacteria</taxon>
        <taxon>Pseudomonadati</taxon>
        <taxon>Pseudomonadota</taxon>
        <taxon>Alphaproteobacteria</taxon>
        <taxon>Acetobacterales</taxon>
        <taxon>Acetobacteraceae</taxon>
        <taxon>Acetobacter</taxon>
    </lineage>
</organism>
<dbReference type="AlphaFoldDB" id="A0A1D8QT69"/>
<accession>A0A1D8QT69</accession>
<sequence>MAKTVNTSPQSKARATLPLLERLRRVLEHFMQTHTRAKKTKSKGLLALLQILRQYSMGAGYMPLAMGVRKPVFSVVHSALGAAPPVLTPIDSGNVKPMASTASVLGAPYRQKDILKNMPALSGHILLAASTAQAAAESTLQFTHPQKSRQNTPKNAADILAYRPFSVLPHMPSLRASGGKLPVPQMQAERGGAALTVRMFRRPQQVQRQRLQRHIQDPESASVLEKTRYFQDFSVPKQDKRVAFSALRPVAVPDKDQPVAPGMMGVFLPSSPLMRAAIQPVVALARPTLATQGQKTPSSPFATPSPHPAPMPPRVAMQGLGGGDSATLAALSILGSI</sequence>
<evidence type="ECO:0000313" key="3">
    <source>
        <dbReference type="Proteomes" id="UP000175973"/>
    </source>
</evidence>
<evidence type="ECO:0000256" key="1">
    <source>
        <dbReference type="SAM" id="MobiDB-lite"/>
    </source>
</evidence>
<name>A0A1D8QT69_9PROT</name>